<feature type="domain" description="UBA" evidence="2">
    <location>
        <begin position="103"/>
        <end position="146"/>
    </location>
</feature>
<feature type="compositionally biased region" description="Acidic residues" evidence="1">
    <location>
        <begin position="463"/>
        <end position="472"/>
    </location>
</feature>
<keyword evidence="4" id="KW-1185">Reference proteome</keyword>
<feature type="region of interest" description="Disordered" evidence="1">
    <location>
        <begin position="167"/>
        <end position="186"/>
    </location>
</feature>
<dbReference type="RefSeq" id="XP_001311955.1">
    <property type="nucleotide sequence ID" value="XM_001311954.1"/>
</dbReference>
<reference evidence="3" key="2">
    <citation type="journal article" date="2007" name="Science">
        <title>Draft genome sequence of the sexually transmitted pathogen Trichomonas vaginalis.</title>
        <authorList>
            <person name="Carlton J.M."/>
            <person name="Hirt R.P."/>
            <person name="Silva J.C."/>
            <person name="Delcher A.L."/>
            <person name="Schatz M."/>
            <person name="Zhao Q."/>
            <person name="Wortman J.R."/>
            <person name="Bidwell S.L."/>
            <person name="Alsmark U.C.M."/>
            <person name="Besteiro S."/>
            <person name="Sicheritz-Ponten T."/>
            <person name="Noel C.J."/>
            <person name="Dacks J.B."/>
            <person name="Foster P.G."/>
            <person name="Simillion C."/>
            <person name="Van de Peer Y."/>
            <person name="Miranda-Saavedra D."/>
            <person name="Barton G.J."/>
            <person name="Westrop G.D."/>
            <person name="Mueller S."/>
            <person name="Dessi D."/>
            <person name="Fiori P.L."/>
            <person name="Ren Q."/>
            <person name="Paulsen I."/>
            <person name="Zhang H."/>
            <person name="Bastida-Corcuera F.D."/>
            <person name="Simoes-Barbosa A."/>
            <person name="Brown M.T."/>
            <person name="Hayes R.D."/>
            <person name="Mukherjee M."/>
            <person name="Okumura C.Y."/>
            <person name="Schneider R."/>
            <person name="Smith A.J."/>
            <person name="Vanacova S."/>
            <person name="Villalvazo M."/>
            <person name="Haas B.J."/>
            <person name="Pertea M."/>
            <person name="Feldblyum T.V."/>
            <person name="Utterback T.R."/>
            <person name="Shu C.L."/>
            <person name="Osoegawa K."/>
            <person name="de Jong P.J."/>
            <person name="Hrdy I."/>
            <person name="Horvathova L."/>
            <person name="Zubacova Z."/>
            <person name="Dolezal P."/>
            <person name="Malik S.B."/>
            <person name="Logsdon J.M. Jr."/>
            <person name="Henze K."/>
            <person name="Gupta A."/>
            <person name="Wang C.C."/>
            <person name="Dunne R.L."/>
            <person name="Upcroft J.A."/>
            <person name="Upcroft P."/>
            <person name="White O."/>
            <person name="Salzberg S.L."/>
            <person name="Tang P."/>
            <person name="Chiu C.-H."/>
            <person name="Lee Y.-S."/>
            <person name="Embley T.M."/>
            <person name="Coombs G.H."/>
            <person name="Mottram J.C."/>
            <person name="Tachezy J."/>
            <person name="Fraser-Liggett C.M."/>
            <person name="Johnson P.J."/>
        </authorList>
    </citation>
    <scope>NUCLEOTIDE SEQUENCE [LARGE SCALE GENOMIC DNA]</scope>
    <source>
        <strain evidence="3">G3</strain>
    </source>
</reference>
<dbReference type="EMBL" id="DS113653">
    <property type="protein sequence ID" value="EAX99025.1"/>
    <property type="molecule type" value="Genomic_DNA"/>
</dbReference>
<gene>
    <name evidence="3" type="ORF">TVAG_008730</name>
</gene>
<dbReference type="InParanoid" id="A2F7U6"/>
<protein>
    <recommendedName>
        <fullName evidence="2">UBA domain-containing protein</fullName>
    </recommendedName>
</protein>
<feature type="compositionally biased region" description="Polar residues" evidence="1">
    <location>
        <begin position="236"/>
        <end position="256"/>
    </location>
</feature>
<feature type="region of interest" description="Disordered" evidence="1">
    <location>
        <begin position="309"/>
        <end position="365"/>
    </location>
</feature>
<dbReference type="SUPFAM" id="SSF54236">
    <property type="entry name" value="Ubiquitin-like"/>
    <property type="match status" value="1"/>
</dbReference>
<evidence type="ECO:0000313" key="4">
    <source>
        <dbReference type="Proteomes" id="UP000001542"/>
    </source>
</evidence>
<feature type="region of interest" description="Disordered" evidence="1">
    <location>
        <begin position="230"/>
        <end position="256"/>
    </location>
</feature>
<organism evidence="3 4">
    <name type="scientific">Trichomonas vaginalis (strain ATCC PRA-98 / G3)</name>
    <dbReference type="NCBI Taxonomy" id="412133"/>
    <lineage>
        <taxon>Eukaryota</taxon>
        <taxon>Metamonada</taxon>
        <taxon>Parabasalia</taxon>
        <taxon>Trichomonadida</taxon>
        <taxon>Trichomonadidae</taxon>
        <taxon>Trichomonas</taxon>
    </lineage>
</organism>
<evidence type="ECO:0000256" key="1">
    <source>
        <dbReference type="SAM" id="MobiDB-lite"/>
    </source>
</evidence>
<feature type="region of interest" description="Disordered" evidence="1">
    <location>
        <begin position="443"/>
        <end position="512"/>
    </location>
</feature>
<evidence type="ECO:0000313" key="3">
    <source>
        <dbReference type="EMBL" id="EAX99025.1"/>
    </source>
</evidence>
<dbReference type="InterPro" id="IPR029071">
    <property type="entry name" value="Ubiquitin-like_domsf"/>
</dbReference>
<sequence>MDVRVKFSETENAMIKIARLITLHSLKMMVSKFTRVPMDSITIYAKDKQITENDNIFNLIKQNGNEIIVKYVDAAHSVKDKRDATLFNSITESYAICNPKKYANDSTLSPNQEYLLNLGFNSYMVTNALQTCDNDLSKALGLLLSHPTPTLHINETSKRFADANSEKVTTVESDSDESQSEAVVSKETEIEQEKIKKEAARLENLEHNIFKDKETYQSVLKIINKINESSKKSYDQESTTNDQEASDNDSYSSTMQNMSNNLITKPLTGRRFRGVTVIRQVPEPKSFVGQSHAPQIRSPENIVTSHQPVVETPQKTQSVVNPTPTTATTLNQQPQNNPILQQNITPKSVENPPNQANPESQQKSVVQQQKLLQAYAIQMYKQEQQQMFQQNSPQTAQQILQQLEHQNPSKSVQQNPIQVMPPTQQQIAPPNPLQLIRSNPAQIARPNMSKPPEPAKQKPVVNSDDDSDDDVEIIGFKKHDDISSQQPILSRQPFSQAPNSYPSTKVSTETNTKQNKITKYMFSQQPISNSQSPNSFNTFQSSLSRTENLRIKMCIAYAATPDKWDQIIQKVPGKTIFEIQNEIILIQNNPKYSRFLEPVDTEREPQKEELENIARYYREYNNNYAAIASKLIKRTPQSVENIIKKYLMVRVE</sequence>
<dbReference type="VEuPathDB" id="TrichDB:TVAG_008730"/>
<dbReference type="InterPro" id="IPR009060">
    <property type="entry name" value="UBA-like_sf"/>
</dbReference>
<feature type="compositionally biased region" description="Polar residues" evidence="1">
    <location>
        <begin position="309"/>
        <end position="320"/>
    </location>
</feature>
<proteinExistence type="predicted"/>
<dbReference type="SUPFAM" id="SSF46934">
    <property type="entry name" value="UBA-like"/>
    <property type="match status" value="1"/>
</dbReference>
<dbReference type="AlphaFoldDB" id="A2F7U6"/>
<evidence type="ECO:0000259" key="2">
    <source>
        <dbReference type="PROSITE" id="PS50030"/>
    </source>
</evidence>
<accession>A2F7U6</accession>
<feature type="compositionally biased region" description="Polar residues" evidence="1">
    <location>
        <begin position="483"/>
        <end position="512"/>
    </location>
</feature>
<dbReference type="Proteomes" id="UP000001542">
    <property type="component" value="Unassembled WGS sequence"/>
</dbReference>
<dbReference type="VEuPathDB" id="TrichDB:TVAGG3_0018070"/>
<name>A2F7U6_TRIV3</name>
<feature type="compositionally biased region" description="Low complexity" evidence="1">
    <location>
        <begin position="321"/>
        <end position="346"/>
    </location>
</feature>
<reference evidence="3" key="1">
    <citation type="submission" date="2006-10" db="EMBL/GenBank/DDBJ databases">
        <authorList>
            <person name="Amadeo P."/>
            <person name="Zhao Q."/>
            <person name="Wortman J."/>
            <person name="Fraser-Liggett C."/>
            <person name="Carlton J."/>
        </authorList>
    </citation>
    <scope>NUCLEOTIDE SEQUENCE</scope>
    <source>
        <strain evidence="3">G3</strain>
    </source>
</reference>
<dbReference type="KEGG" id="tva:4756828"/>
<dbReference type="PROSITE" id="PS50030">
    <property type="entry name" value="UBA"/>
    <property type="match status" value="1"/>
</dbReference>
<dbReference type="InterPro" id="IPR015940">
    <property type="entry name" value="UBA"/>
</dbReference>